<dbReference type="AlphaFoldDB" id="A0A6C1C679"/>
<accession>A0A6C1C679</accession>
<dbReference type="Proteomes" id="UP000298111">
    <property type="component" value="Unassembled WGS sequence"/>
</dbReference>
<dbReference type="RefSeq" id="WP_031176328.1">
    <property type="nucleotide sequence ID" value="NZ_CP103060.1"/>
</dbReference>
<evidence type="ECO:0000313" key="2">
    <source>
        <dbReference type="Proteomes" id="UP000298111"/>
    </source>
</evidence>
<proteinExistence type="predicted"/>
<reference evidence="1 2" key="1">
    <citation type="submission" date="2018-10" db="EMBL/GenBank/DDBJ databases">
        <title>Isolation of pseudouridimycin from Streptomyces albus DSM 40763.</title>
        <authorList>
            <person name="Rosenqvist P."/>
            <person name="Metsae-Ketelae M."/>
            <person name="Virta P."/>
        </authorList>
    </citation>
    <scope>NUCLEOTIDE SEQUENCE [LARGE SCALE GENOMIC DNA]</scope>
    <source>
        <strain evidence="1 2">DSM 40763</strain>
    </source>
</reference>
<organism evidence="1 2">
    <name type="scientific">Streptomyces albus</name>
    <dbReference type="NCBI Taxonomy" id="1888"/>
    <lineage>
        <taxon>Bacteria</taxon>
        <taxon>Bacillati</taxon>
        <taxon>Actinomycetota</taxon>
        <taxon>Actinomycetes</taxon>
        <taxon>Kitasatosporales</taxon>
        <taxon>Streptomycetaceae</taxon>
        <taxon>Streptomyces</taxon>
    </lineage>
</organism>
<gene>
    <name evidence="1" type="ORF">D8771_16070</name>
</gene>
<sequence>MVDLTGAHWRASSYSDPEGGNCVEVADGFSGVVPVRDSKDPRRAALTFSASAWAAFVARLKQGAY</sequence>
<dbReference type="InterPro" id="IPR007278">
    <property type="entry name" value="DUF397"/>
</dbReference>
<dbReference type="EMBL" id="RCIY01000055">
    <property type="protein sequence ID" value="TGG83520.1"/>
    <property type="molecule type" value="Genomic_DNA"/>
</dbReference>
<dbReference type="Pfam" id="PF04149">
    <property type="entry name" value="DUF397"/>
    <property type="match status" value="1"/>
</dbReference>
<protein>
    <submittedName>
        <fullName evidence="1">DUF397 domain-containing protein</fullName>
    </submittedName>
</protein>
<dbReference type="GeneID" id="75183571"/>
<evidence type="ECO:0000313" key="1">
    <source>
        <dbReference type="EMBL" id="TGG83520.1"/>
    </source>
</evidence>
<comment type="caution">
    <text evidence="1">The sequence shown here is derived from an EMBL/GenBank/DDBJ whole genome shotgun (WGS) entry which is preliminary data.</text>
</comment>
<name>A0A6C1C679_9ACTN</name>